<dbReference type="AlphaFoldDB" id="A0A157SVV6"/>
<evidence type="ECO:0000313" key="3">
    <source>
        <dbReference type="Proteomes" id="UP000076848"/>
    </source>
</evidence>
<sequence>MSSYDDTPTARRRHKTLQEMAEIMGVFLMKRVGLDPDQAAEVGDEMIDLLHQHYGGQNLYIPKDRSYGRLDHDAYIWAHFRRGNASEIAAHLDVSYVYVYQRYRAMLAEARRRVQPQLPGLELGQTEQA</sequence>
<organism evidence="2 3">
    <name type="scientific">Bordetella ansorpii</name>
    <dbReference type="NCBI Taxonomy" id="288768"/>
    <lineage>
        <taxon>Bacteria</taxon>
        <taxon>Pseudomonadati</taxon>
        <taxon>Pseudomonadota</taxon>
        <taxon>Betaproteobacteria</taxon>
        <taxon>Burkholderiales</taxon>
        <taxon>Alcaligenaceae</taxon>
        <taxon>Bordetella</taxon>
    </lineage>
</organism>
<keyword evidence="3" id="KW-1185">Reference proteome</keyword>
<dbReference type="Pfam" id="PF08765">
    <property type="entry name" value="Mor"/>
    <property type="match status" value="1"/>
</dbReference>
<protein>
    <submittedName>
        <fullName evidence="2">Uncharacterized conserved protein</fullName>
    </submittedName>
</protein>
<reference evidence="2 3" key="1">
    <citation type="submission" date="2016-04" db="EMBL/GenBank/DDBJ databases">
        <authorList>
            <consortium name="Pathogen Informatics"/>
        </authorList>
    </citation>
    <scope>NUCLEOTIDE SEQUENCE [LARGE SCALE GENOMIC DNA]</scope>
    <source>
        <strain evidence="2 3">H050680373</strain>
    </source>
</reference>
<gene>
    <name evidence="2" type="ORF">SAMEA3906486_05314</name>
</gene>
<dbReference type="InterPro" id="IPR009057">
    <property type="entry name" value="Homeodomain-like_sf"/>
</dbReference>
<proteinExistence type="predicted"/>
<dbReference type="OrthoDB" id="8906055at2"/>
<dbReference type="PANTHER" id="PTHR37812:SF1">
    <property type="entry name" value="MU-LIKE PROPHAGE FLUMU PROTEIN C"/>
    <property type="match status" value="1"/>
</dbReference>
<name>A0A157SVV6_9BORD</name>
<dbReference type="InterPro" id="IPR052411">
    <property type="entry name" value="c-mor_Regulatory_Protein"/>
</dbReference>
<dbReference type="SUPFAM" id="SSF46689">
    <property type="entry name" value="Homeodomain-like"/>
    <property type="match status" value="1"/>
</dbReference>
<accession>A0A157SVV6</accession>
<dbReference type="PANTHER" id="PTHR37812">
    <property type="entry name" value="MU-LIKE PROPHAGE FLUMU PROTEIN C"/>
    <property type="match status" value="1"/>
</dbReference>
<dbReference type="STRING" id="288768.SAMEA3906486_05314"/>
<dbReference type="InterPro" id="IPR014875">
    <property type="entry name" value="Mor_transcription_activator"/>
</dbReference>
<dbReference type="EMBL" id="FKIF01000010">
    <property type="protein sequence ID" value="SAI74598.1"/>
    <property type="molecule type" value="Genomic_DNA"/>
</dbReference>
<feature type="domain" description="Mor transcription activator" evidence="1">
    <location>
        <begin position="12"/>
        <end position="118"/>
    </location>
</feature>
<evidence type="ECO:0000313" key="2">
    <source>
        <dbReference type="EMBL" id="SAI74598.1"/>
    </source>
</evidence>
<dbReference type="Gene3D" id="1.10.10.60">
    <property type="entry name" value="Homeodomain-like"/>
    <property type="match status" value="1"/>
</dbReference>
<evidence type="ECO:0000259" key="1">
    <source>
        <dbReference type="Pfam" id="PF08765"/>
    </source>
</evidence>
<dbReference type="RefSeq" id="WP_066134057.1">
    <property type="nucleotide sequence ID" value="NZ_FKIF01000010.1"/>
</dbReference>
<dbReference type="Proteomes" id="UP000076848">
    <property type="component" value="Unassembled WGS sequence"/>
</dbReference>